<evidence type="ECO:0000259" key="5">
    <source>
        <dbReference type="PROSITE" id="PS51635"/>
    </source>
</evidence>
<dbReference type="Pfam" id="PF01734">
    <property type="entry name" value="Patatin"/>
    <property type="match status" value="1"/>
</dbReference>
<proteinExistence type="predicted"/>
<dbReference type="PROSITE" id="PS51635">
    <property type="entry name" value="PNPLA"/>
    <property type="match status" value="1"/>
</dbReference>
<sequence>MVNVSEPFGRTCEGDRVTRALVLGGGGVAGIAWTTGVVAGLYAEGVDVRDADVLIGTSAGSTVGAQLTSGTPVEDLYARQLDEHHGEISVEVDTTELIAMMTDLGDDVEPYSAAHRARVGAFALAAKTVPEQRRRAVIEWRLPSHDWPEAPLRIVAVDAESGAERIFDKASGVGLVDAVAASCAVPGIWPPVTIGDRRYVDGGVRSFTNLDLADGYDTVLVIAPIVEPGVTVPNGLLITPDEASQEAIGVNALDPSTRPGAAKAGRAQAAQLVGSVRQLWA</sequence>
<evidence type="ECO:0000313" key="7">
    <source>
        <dbReference type="Proteomes" id="UP000295444"/>
    </source>
</evidence>
<dbReference type="InterPro" id="IPR050301">
    <property type="entry name" value="NTE"/>
</dbReference>
<dbReference type="GO" id="GO:0016042">
    <property type="term" value="P:lipid catabolic process"/>
    <property type="evidence" value="ECO:0007669"/>
    <property type="project" value="UniProtKB-UniRule"/>
</dbReference>
<dbReference type="PANTHER" id="PTHR14226">
    <property type="entry name" value="NEUROPATHY TARGET ESTERASE/SWISS CHEESE D.MELANOGASTER"/>
    <property type="match status" value="1"/>
</dbReference>
<accession>A0A4R6SP32</accession>
<dbReference type="SUPFAM" id="SSF52151">
    <property type="entry name" value="FabD/lysophospholipase-like"/>
    <property type="match status" value="1"/>
</dbReference>
<dbReference type="AlphaFoldDB" id="A0A4R6SP32"/>
<feature type="active site" description="Proton acceptor" evidence="4">
    <location>
        <position position="201"/>
    </location>
</feature>
<dbReference type="Gene3D" id="3.40.1090.10">
    <property type="entry name" value="Cytosolic phospholipase A2 catalytic domain"/>
    <property type="match status" value="2"/>
</dbReference>
<feature type="domain" description="PNPLA" evidence="5">
    <location>
        <begin position="21"/>
        <end position="214"/>
    </location>
</feature>
<comment type="caution">
    <text evidence="6">The sequence shown here is derived from an EMBL/GenBank/DDBJ whole genome shotgun (WGS) entry which is preliminary data.</text>
</comment>
<dbReference type="InterPro" id="IPR016035">
    <property type="entry name" value="Acyl_Trfase/lysoPLipase"/>
</dbReference>
<feature type="short sequence motif" description="DGA/G" evidence="4">
    <location>
        <begin position="201"/>
        <end position="203"/>
    </location>
</feature>
<protein>
    <submittedName>
        <fullName evidence="6">NTE family protein</fullName>
    </submittedName>
</protein>
<name>A0A4R6SP32_LABRH</name>
<keyword evidence="1 4" id="KW-0378">Hydrolase</keyword>
<dbReference type="EMBL" id="SNXZ01000001">
    <property type="protein sequence ID" value="TDQ05340.1"/>
    <property type="molecule type" value="Genomic_DNA"/>
</dbReference>
<feature type="short sequence motif" description="GXGXXG" evidence="4">
    <location>
        <begin position="25"/>
        <end position="30"/>
    </location>
</feature>
<evidence type="ECO:0000256" key="4">
    <source>
        <dbReference type="PROSITE-ProRule" id="PRU01161"/>
    </source>
</evidence>
<dbReference type="GO" id="GO:0016787">
    <property type="term" value="F:hydrolase activity"/>
    <property type="evidence" value="ECO:0007669"/>
    <property type="project" value="UniProtKB-UniRule"/>
</dbReference>
<organism evidence="6 7">
    <name type="scientific">Labedaea rhizosphaerae</name>
    <dbReference type="NCBI Taxonomy" id="598644"/>
    <lineage>
        <taxon>Bacteria</taxon>
        <taxon>Bacillati</taxon>
        <taxon>Actinomycetota</taxon>
        <taxon>Actinomycetes</taxon>
        <taxon>Pseudonocardiales</taxon>
        <taxon>Pseudonocardiaceae</taxon>
        <taxon>Labedaea</taxon>
    </lineage>
</organism>
<gene>
    <name evidence="6" type="ORF">EV186_1011310</name>
</gene>
<reference evidence="6 7" key="1">
    <citation type="submission" date="2019-03" db="EMBL/GenBank/DDBJ databases">
        <title>Genomic Encyclopedia of Type Strains, Phase IV (KMG-IV): sequencing the most valuable type-strain genomes for metagenomic binning, comparative biology and taxonomic classification.</title>
        <authorList>
            <person name="Goeker M."/>
        </authorList>
    </citation>
    <scope>NUCLEOTIDE SEQUENCE [LARGE SCALE GENOMIC DNA]</scope>
    <source>
        <strain evidence="6 7">DSM 45361</strain>
    </source>
</reference>
<feature type="short sequence motif" description="GXSXG" evidence="4">
    <location>
        <begin position="56"/>
        <end position="60"/>
    </location>
</feature>
<keyword evidence="2 4" id="KW-0442">Lipid degradation</keyword>
<dbReference type="PANTHER" id="PTHR14226:SF57">
    <property type="entry name" value="BLR7027 PROTEIN"/>
    <property type="match status" value="1"/>
</dbReference>
<keyword evidence="7" id="KW-1185">Reference proteome</keyword>
<evidence type="ECO:0000256" key="3">
    <source>
        <dbReference type="ARBA" id="ARBA00023098"/>
    </source>
</evidence>
<evidence type="ECO:0000256" key="2">
    <source>
        <dbReference type="ARBA" id="ARBA00022963"/>
    </source>
</evidence>
<evidence type="ECO:0000256" key="1">
    <source>
        <dbReference type="ARBA" id="ARBA00022801"/>
    </source>
</evidence>
<dbReference type="InterPro" id="IPR002641">
    <property type="entry name" value="PNPLA_dom"/>
</dbReference>
<feature type="active site" description="Nucleophile" evidence="4">
    <location>
        <position position="58"/>
    </location>
</feature>
<evidence type="ECO:0000313" key="6">
    <source>
        <dbReference type="EMBL" id="TDQ05340.1"/>
    </source>
</evidence>
<dbReference type="Proteomes" id="UP000295444">
    <property type="component" value="Unassembled WGS sequence"/>
</dbReference>
<keyword evidence="3 4" id="KW-0443">Lipid metabolism</keyword>